<keyword evidence="5" id="KW-1185">Reference proteome</keyword>
<dbReference type="PANTHER" id="PTHR12842:SF3">
    <property type="entry name" value="PROTEIN FAM114A2"/>
    <property type="match status" value="1"/>
</dbReference>
<dbReference type="InterPro" id="IPR007998">
    <property type="entry name" value="DUF719"/>
</dbReference>
<accession>A0A8C5IGQ6</accession>
<organism evidence="4 5">
    <name type="scientific">Junco hyemalis</name>
    <name type="common">Dark-eyed junco</name>
    <dbReference type="NCBI Taxonomy" id="40217"/>
    <lineage>
        <taxon>Eukaryota</taxon>
        <taxon>Metazoa</taxon>
        <taxon>Chordata</taxon>
        <taxon>Craniata</taxon>
        <taxon>Vertebrata</taxon>
        <taxon>Euteleostomi</taxon>
        <taxon>Archelosauria</taxon>
        <taxon>Archosauria</taxon>
        <taxon>Dinosauria</taxon>
        <taxon>Saurischia</taxon>
        <taxon>Theropoda</taxon>
        <taxon>Coelurosauria</taxon>
        <taxon>Aves</taxon>
        <taxon>Neognathae</taxon>
        <taxon>Neoaves</taxon>
        <taxon>Telluraves</taxon>
        <taxon>Australaves</taxon>
        <taxon>Passeriformes</taxon>
        <taxon>Passerellidae</taxon>
        <taxon>Junco</taxon>
    </lineage>
</organism>
<sequence>MTMTTLQPRALGHAGVTSRGLVSLGHDVMPETQTEYSELEENQQGSSSSTPGPAQDTPTVPARAGQRGPNAPGARAASGPAHSLASPGSAQHPLGENLSLISNQTSPVTAPAVPGVVTITQSRDPSCPSAAPREELQTPMSSALGLPLSGLSRRSDLSRSSCALPSRPSAAFAALQTCPTAPISTPKQRGGTWLRSLPIRRCPPTPSLPGEPGGTAALTGTRLPGPAWPVPQLRRRRRPRRPDALPRAEAASGAAPGPLCAGLAALGPPGAAGAAPSADVMSEEDSGENLKDETSYKAENEQKTEELGCSESSEGKQQETVPVTRKRPEPKPPSQPAAREKPAGETIKVSDPPAVQTGWGYWGSWGKSLLSTASATVATVGQGISNVIEKAETTLGIPSPTEISSESKDGARGSENPAASNADAADDGSSFPIAGALEVLSTISTAVQSTGKSVISGGLDALEFIGKKTMDVIAEGDPGFKKTKGLINRTSTLSQVLREAKEKEEQQTATEVTMATEKKAHYGLLFDEFQGLSHLEALEMLSRESESKVKAVLNALSGEKLDTLKEEMEQLKEAFSLPEFFEEEEEEKKGDEEFTKEVTELFSELHISSTPDKVITVRTSAHEWIARFNSSLPKEEKENEENQEVESRDGDQDAKKSVEDIHAFAIRSLAELTACSIEMFHKTAALFLYGQKQEVTATDRAKSLSQ</sequence>
<evidence type="ECO:0000256" key="3">
    <source>
        <dbReference type="SAM" id="MobiDB-lite"/>
    </source>
</evidence>
<feature type="region of interest" description="Disordered" evidence="3">
    <location>
        <begin position="119"/>
        <end position="149"/>
    </location>
</feature>
<protein>
    <submittedName>
        <fullName evidence="4">Family with sequence similarity 114 member A2</fullName>
    </submittedName>
</protein>
<evidence type="ECO:0000313" key="5">
    <source>
        <dbReference type="Proteomes" id="UP000694408"/>
    </source>
</evidence>
<feature type="region of interest" description="Disordered" evidence="3">
    <location>
        <begin position="31"/>
        <end position="95"/>
    </location>
</feature>
<reference evidence="4" key="1">
    <citation type="submission" date="2025-08" db="UniProtKB">
        <authorList>
            <consortium name="Ensembl"/>
        </authorList>
    </citation>
    <scope>IDENTIFICATION</scope>
</reference>
<proteinExistence type="inferred from homology"/>
<evidence type="ECO:0000256" key="1">
    <source>
        <dbReference type="ARBA" id="ARBA00006903"/>
    </source>
</evidence>
<feature type="region of interest" description="Disordered" evidence="3">
    <location>
        <begin position="203"/>
        <end position="256"/>
    </location>
</feature>
<feature type="region of interest" description="Disordered" evidence="3">
    <location>
        <begin position="269"/>
        <end position="355"/>
    </location>
</feature>
<reference evidence="4" key="2">
    <citation type="submission" date="2025-09" db="UniProtKB">
        <authorList>
            <consortium name="Ensembl"/>
        </authorList>
    </citation>
    <scope>IDENTIFICATION</scope>
</reference>
<dbReference type="PANTHER" id="PTHR12842">
    <property type="entry name" value="FI01459P"/>
    <property type="match status" value="1"/>
</dbReference>
<comment type="similarity">
    <text evidence="1">Belongs to the FAM114 family.</text>
</comment>
<dbReference type="Ensembl" id="ENSJHYT00000002365.1">
    <property type="protein sequence ID" value="ENSJHYP00000001911.1"/>
    <property type="gene ID" value="ENSJHYG00000001639.1"/>
</dbReference>
<feature type="compositionally biased region" description="Polar residues" evidence="3">
    <location>
        <begin position="31"/>
        <end position="58"/>
    </location>
</feature>
<feature type="region of interest" description="Disordered" evidence="3">
    <location>
        <begin position="393"/>
        <end position="427"/>
    </location>
</feature>
<feature type="compositionally biased region" description="Low complexity" evidence="3">
    <location>
        <begin position="269"/>
        <end position="278"/>
    </location>
</feature>
<feature type="compositionally biased region" description="Basic and acidic residues" evidence="3">
    <location>
        <begin position="288"/>
        <end position="306"/>
    </location>
</feature>
<feature type="compositionally biased region" description="Low complexity" evidence="3">
    <location>
        <begin position="247"/>
        <end position="256"/>
    </location>
</feature>
<dbReference type="Pfam" id="PF05334">
    <property type="entry name" value="DUF719"/>
    <property type="match status" value="1"/>
</dbReference>
<name>A0A8C5IGQ6_JUNHY</name>
<keyword evidence="2" id="KW-0597">Phosphoprotein</keyword>
<feature type="compositionally biased region" description="Low complexity" evidence="3">
    <location>
        <begin position="418"/>
        <end position="427"/>
    </location>
</feature>
<feature type="compositionally biased region" description="Basic and acidic residues" evidence="3">
    <location>
        <begin position="645"/>
        <end position="654"/>
    </location>
</feature>
<evidence type="ECO:0000256" key="2">
    <source>
        <dbReference type="ARBA" id="ARBA00022553"/>
    </source>
</evidence>
<dbReference type="AlphaFoldDB" id="A0A8C5IGQ6"/>
<feature type="region of interest" description="Disordered" evidence="3">
    <location>
        <begin position="631"/>
        <end position="654"/>
    </location>
</feature>
<dbReference type="Proteomes" id="UP000694408">
    <property type="component" value="Unplaced"/>
</dbReference>
<evidence type="ECO:0000313" key="4">
    <source>
        <dbReference type="Ensembl" id="ENSJHYP00000001911.1"/>
    </source>
</evidence>